<gene>
    <name evidence="5" type="ORF">GCM10010096_30630</name>
</gene>
<feature type="domain" description="HTH araC/xylS-type" evidence="4">
    <location>
        <begin position="213"/>
        <end position="314"/>
    </location>
</feature>
<dbReference type="RefSeq" id="WP_189393496.1">
    <property type="nucleotide sequence ID" value="NZ_BMZN01000004.1"/>
</dbReference>
<protein>
    <submittedName>
        <fullName evidence="5">AraC family transcriptional regulator</fullName>
    </submittedName>
</protein>
<evidence type="ECO:0000259" key="4">
    <source>
        <dbReference type="PROSITE" id="PS01124"/>
    </source>
</evidence>
<dbReference type="InterPro" id="IPR050204">
    <property type="entry name" value="AraC_XylS_family_regulators"/>
</dbReference>
<keyword evidence="2" id="KW-0238">DNA-binding</keyword>
<reference evidence="6" key="1">
    <citation type="journal article" date="2019" name="Int. J. Syst. Evol. Microbiol.">
        <title>The Global Catalogue of Microorganisms (GCM) 10K type strain sequencing project: providing services to taxonomists for standard genome sequencing and annotation.</title>
        <authorList>
            <consortium name="The Broad Institute Genomics Platform"/>
            <consortium name="The Broad Institute Genome Sequencing Center for Infectious Disease"/>
            <person name="Wu L."/>
            <person name="Ma J."/>
        </authorList>
    </citation>
    <scope>NUCLEOTIDE SEQUENCE [LARGE SCALE GENOMIC DNA]</scope>
    <source>
        <strain evidence="6">KCTC 42083</strain>
    </source>
</reference>
<sequence length="315" mass="35248">MSTRFAEQAREHLSSILSPHQLDLDTRQAVCFTHNRLLLDGLSLHFIEYGVPAGVVCLQSEQLTDHYLFKIPLTGTAQYRQAGACYEVRPGMMHVVHPGQCFESSMSADYTHLTLLLDAATIDCPEDSQDVDESGRKALFEIARINADGHARAFSGILQAICEDTISGESLLNLPVFQHTIEKIVVNAVRALPRRLVERPESAKACLAPIFIKRAEEYMHAHLTAPIRVDDLVQAVGVSRRTLHAGFRNFRQTTPGAQLKRMRLDAARIALLDARETGENVTDIATRYGFFHLGKFARDFRARFGQSPSEILRPR</sequence>
<dbReference type="Pfam" id="PF14525">
    <property type="entry name" value="AraC_binding_2"/>
    <property type="match status" value="1"/>
</dbReference>
<dbReference type="PROSITE" id="PS00041">
    <property type="entry name" value="HTH_ARAC_FAMILY_1"/>
    <property type="match status" value="1"/>
</dbReference>
<keyword evidence="3" id="KW-0804">Transcription</keyword>
<dbReference type="SMART" id="SM00342">
    <property type="entry name" value="HTH_ARAC"/>
    <property type="match status" value="1"/>
</dbReference>
<dbReference type="PANTHER" id="PTHR46796:SF12">
    <property type="entry name" value="HTH-TYPE DNA-BINDING TRANSCRIPTIONAL ACTIVATOR EUTR"/>
    <property type="match status" value="1"/>
</dbReference>
<dbReference type="GO" id="GO:0043565">
    <property type="term" value="F:sequence-specific DNA binding"/>
    <property type="evidence" value="ECO:0007669"/>
    <property type="project" value="InterPro"/>
</dbReference>
<dbReference type="Proteomes" id="UP000608923">
    <property type="component" value="Unassembled WGS sequence"/>
</dbReference>
<evidence type="ECO:0000256" key="3">
    <source>
        <dbReference type="ARBA" id="ARBA00023163"/>
    </source>
</evidence>
<dbReference type="InterPro" id="IPR035418">
    <property type="entry name" value="AraC-bd_2"/>
</dbReference>
<accession>A0A8H9M5W1</accession>
<keyword evidence="6" id="KW-1185">Reference proteome</keyword>
<dbReference type="Pfam" id="PF12833">
    <property type="entry name" value="HTH_18"/>
    <property type="match status" value="1"/>
</dbReference>
<evidence type="ECO:0000313" key="5">
    <source>
        <dbReference type="EMBL" id="GHC55527.1"/>
    </source>
</evidence>
<dbReference type="InterPro" id="IPR018060">
    <property type="entry name" value="HTH_AraC"/>
</dbReference>
<dbReference type="InterPro" id="IPR018062">
    <property type="entry name" value="HTH_AraC-typ_CS"/>
</dbReference>
<dbReference type="EMBL" id="BMZN01000004">
    <property type="protein sequence ID" value="GHC55527.1"/>
    <property type="molecule type" value="Genomic_DNA"/>
</dbReference>
<evidence type="ECO:0000256" key="1">
    <source>
        <dbReference type="ARBA" id="ARBA00023015"/>
    </source>
</evidence>
<name>A0A8H9M5W1_9BURK</name>
<dbReference type="PROSITE" id="PS01124">
    <property type="entry name" value="HTH_ARAC_FAMILY_2"/>
    <property type="match status" value="1"/>
</dbReference>
<dbReference type="GO" id="GO:0003700">
    <property type="term" value="F:DNA-binding transcription factor activity"/>
    <property type="evidence" value="ECO:0007669"/>
    <property type="project" value="InterPro"/>
</dbReference>
<comment type="caution">
    <text evidence="5">The sequence shown here is derived from an EMBL/GenBank/DDBJ whole genome shotgun (WGS) entry which is preliminary data.</text>
</comment>
<proteinExistence type="predicted"/>
<evidence type="ECO:0000313" key="6">
    <source>
        <dbReference type="Proteomes" id="UP000608923"/>
    </source>
</evidence>
<dbReference type="InterPro" id="IPR009057">
    <property type="entry name" value="Homeodomain-like_sf"/>
</dbReference>
<dbReference type="Gene3D" id="1.10.10.60">
    <property type="entry name" value="Homeodomain-like"/>
    <property type="match status" value="1"/>
</dbReference>
<evidence type="ECO:0000256" key="2">
    <source>
        <dbReference type="ARBA" id="ARBA00023125"/>
    </source>
</evidence>
<dbReference type="AlphaFoldDB" id="A0A8H9M5W1"/>
<organism evidence="5 6">
    <name type="scientific">Alcaligenes pakistanensis</name>
    <dbReference type="NCBI Taxonomy" id="1482717"/>
    <lineage>
        <taxon>Bacteria</taxon>
        <taxon>Pseudomonadati</taxon>
        <taxon>Pseudomonadota</taxon>
        <taxon>Betaproteobacteria</taxon>
        <taxon>Burkholderiales</taxon>
        <taxon>Alcaligenaceae</taxon>
        <taxon>Alcaligenes</taxon>
    </lineage>
</organism>
<keyword evidence="1" id="KW-0805">Transcription regulation</keyword>
<dbReference type="PANTHER" id="PTHR46796">
    <property type="entry name" value="HTH-TYPE TRANSCRIPTIONAL ACTIVATOR RHAS-RELATED"/>
    <property type="match status" value="1"/>
</dbReference>
<dbReference type="SUPFAM" id="SSF46689">
    <property type="entry name" value="Homeodomain-like"/>
    <property type="match status" value="2"/>
</dbReference>